<name>A0A810Q8F5_9FIRM</name>
<sequence length="257" mass="28640">MKRIAVITGASSGMGRRFAETVDTFGRFDEIWVIARHEAALEGLREQVPFPVRPLALDLTDCSSFATYAKVLTEEPVEVGLLVNASGFGKFRAVVDTPLEVNLNMVDLNCQAVMALCQLTIPYMPEGGQIINIASVAAFQPIPYIDVYGASKAFVLSFSRALNRELRGRGIRVMALCPFWTRTAFFARATVNGGESVVKKYVAMYEPEQLVQRAWRDAKRGKDVSQFGFVARFQTGLTKLLPHSLVMDVWMHQQKLK</sequence>
<evidence type="ECO:0000256" key="3">
    <source>
        <dbReference type="RuleBase" id="RU000363"/>
    </source>
</evidence>
<dbReference type="CDD" id="cd05233">
    <property type="entry name" value="SDR_c"/>
    <property type="match status" value="1"/>
</dbReference>
<dbReference type="AlphaFoldDB" id="A0A810Q8F5"/>
<dbReference type="KEGG" id="vcop:MM50RIKEN_06360"/>
<keyword evidence="5" id="KW-1185">Reference proteome</keyword>
<dbReference type="GO" id="GO:0016020">
    <property type="term" value="C:membrane"/>
    <property type="evidence" value="ECO:0007669"/>
    <property type="project" value="TreeGrafter"/>
</dbReference>
<proteinExistence type="inferred from homology"/>
<evidence type="ECO:0000313" key="5">
    <source>
        <dbReference type="Proteomes" id="UP000681035"/>
    </source>
</evidence>
<reference evidence="4" key="1">
    <citation type="submission" date="2020-09" db="EMBL/GenBank/DDBJ databases">
        <title>New species isolated from human feces.</title>
        <authorList>
            <person name="Kitahara M."/>
            <person name="Shigeno Y."/>
            <person name="Shime M."/>
            <person name="Matsumoto Y."/>
            <person name="Nakamura S."/>
            <person name="Motooka D."/>
            <person name="Fukuoka S."/>
            <person name="Nishikawa H."/>
            <person name="Benno Y."/>
        </authorList>
    </citation>
    <scope>NUCLEOTIDE SEQUENCE</scope>
    <source>
        <strain evidence="4">MM50</strain>
    </source>
</reference>
<accession>A0A810Q8F5</accession>
<dbReference type="GO" id="GO:0016491">
    <property type="term" value="F:oxidoreductase activity"/>
    <property type="evidence" value="ECO:0007669"/>
    <property type="project" value="UniProtKB-KW"/>
</dbReference>
<gene>
    <name evidence="4" type="ORF">MM50RIKEN_06360</name>
</gene>
<evidence type="ECO:0000256" key="2">
    <source>
        <dbReference type="ARBA" id="ARBA00023002"/>
    </source>
</evidence>
<dbReference type="InterPro" id="IPR002347">
    <property type="entry name" value="SDR_fam"/>
</dbReference>
<dbReference type="PRINTS" id="PR00081">
    <property type="entry name" value="GDHRDH"/>
</dbReference>
<protein>
    <submittedName>
        <fullName evidence="4">Short-chain dehydrogenase</fullName>
    </submittedName>
</protein>
<keyword evidence="2" id="KW-0560">Oxidoreductase</keyword>
<dbReference type="SUPFAM" id="SSF51735">
    <property type="entry name" value="NAD(P)-binding Rossmann-fold domains"/>
    <property type="match status" value="1"/>
</dbReference>
<dbReference type="Gene3D" id="3.40.50.720">
    <property type="entry name" value="NAD(P)-binding Rossmann-like Domain"/>
    <property type="match status" value="1"/>
</dbReference>
<evidence type="ECO:0000313" key="4">
    <source>
        <dbReference type="EMBL" id="BCK80873.1"/>
    </source>
</evidence>
<dbReference type="Pfam" id="PF00106">
    <property type="entry name" value="adh_short"/>
    <property type="match status" value="1"/>
</dbReference>
<dbReference type="InterPro" id="IPR036291">
    <property type="entry name" value="NAD(P)-bd_dom_sf"/>
</dbReference>
<dbReference type="PRINTS" id="PR00080">
    <property type="entry name" value="SDRFAMILY"/>
</dbReference>
<organism evidence="4 5">
    <name type="scientific">Vescimonas coprocola</name>
    <dbReference type="NCBI Taxonomy" id="2714355"/>
    <lineage>
        <taxon>Bacteria</taxon>
        <taxon>Bacillati</taxon>
        <taxon>Bacillota</taxon>
        <taxon>Clostridia</taxon>
        <taxon>Eubacteriales</taxon>
        <taxon>Oscillospiraceae</taxon>
        <taxon>Vescimonas</taxon>
    </lineage>
</organism>
<comment type="similarity">
    <text evidence="1 3">Belongs to the short-chain dehydrogenases/reductases (SDR) family.</text>
</comment>
<dbReference type="Proteomes" id="UP000681035">
    <property type="component" value="Chromosome"/>
</dbReference>
<dbReference type="RefSeq" id="WP_213541721.1">
    <property type="nucleotide sequence ID" value="NZ_AP023418.1"/>
</dbReference>
<dbReference type="PANTHER" id="PTHR44196:SF2">
    <property type="entry name" value="SHORT-CHAIN DEHYDROGENASE-RELATED"/>
    <property type="match status" value="1"/>
</dbReference>
<dbReference type="PANTHER" id="PTHR44196">
    <property type="entry name" value="DEHYDROGENASE/REDUCTASE SDR FAMILY MEMBER 7B"/>
    <property type="match status" value="1"/>
</dbReference>
<dbReference type="EMBL" id="AP023418">
    <property type="protein sequence ID" value="BCK80873.1"/>
    <property type="molecule type" value="Genomic_DNA"/>
</dbReference>
<evidence type="ECO:0000256" key="1">
    <source>
        <dbReference type="ARBA" id="ARBA00006484"/>
    </source>
</evidence>